<feature type="compositionally biased region" description="Polar residues" evidence="1">
    <location>
        <begin position="88"/>
        <end position="107"/>
    </location>
</feature>
<gene>
    <name evidence="2" type="primary">Cnig_chr_IV.g12967</name>
    <name evidence="2" type="ORF">B9Z55_012967</name>
</gene>
<evidence type="ECO:0000313" key="3">
    <source>
        <dbReference type="Proteomes" id="UP000230233"/>
    </source>
</evidence>
<protein>
    <submittedName>
        <fullName evidence="2">Uncharacterized protein</fullName>
    </submittedName>
</protein>
<feature type="region of interest" description="Disordered" evidence="1">
    <location>
        <begin position="86"/>
        <end position="113"/>
    </location>
</feature>
<dbReference type="AlphaFoldDB" id="A0A2G5TZM1"/>
<evidence type="ECO:0000313" key="2">
    <source>
        <dbReference type="EMBL" id="PIC32745.1"/>
    </source>
</evidence>
<sequence length="123" mass="13984">MLTPSETMLPDDPPTQIRCESIPELMDLDGLYTPEKILLMTYTVGLKKVPLFLIRQYLCSFYLEGTKEVILEDILIYELENSPEEVQISENTQTLSTPESTTSSDATFTPPFDDIHLGNHQSR</sequence>
<dbReference type="STRING" id="1611254.A0A2G5TZM1"/>
<keyword evidence="3" id="KW-1185">Reference proteome</keyword>
<reference evidence="3" key="1">
    <citation type="submission" date="2017-10" db="EMBL/GenBank/DDBJ databases">
        <title>Rapid genome shrinkage in a self-fertile nematode reveals novel sperm competition proteins.</title>
        <authorList>
            <person name="Yin D."/>
            <person name="Schwarz E.M."/>
            <person name="Thomas C.G."/>
            <person name="Felde R.L."/>
            <person name="Korf I.F."/>
            <person name="Cutter A.D."/>
            <person name="Schartner C.M."/>
            <person name="Ralston E.J."/>
            <person name="Meyer B.J."/>
            <person name="Haag E.S."/>
        </authorList>
    </citation>
    <scope>NUCLEOTIDE SEQUENCE [LARGE SCALE GENOMIC DNA]</scope>
    <source>
        <strain evidence="3">JU1422</strain>
    </source>
</reference>
<dbReference type="EMBL" id="PDUG01000004">
    <property type="protein sequence ID" value="PIC32745.1"/>
    <property type="molecule type" value="Genomic_DNA"/>
</dbReference>
<dbReference type="Proteomes" id="UP000230233">
    <property type="component" value="Chromosome IV"/>
</dbReference>
<evidence type="ECO:0000256" key="1">
    <source>
        <dbReference type="SAM" id="MobiDB-lite"/>
    </source>
</evidence>
<name>A0A2G5TZM1_9PELO</name>
<accession>A0A2G5TZM1</accession>
<comment type="caution">
    <text evidence="2">The sequence shown here is derived from an EMBL/GenBank/DDBJ whole genome shotgun (WGS) entry which is preliminary data.</text>
</comment>
<organism evidence="2 3">
    <name type="scientific">Caenorhabditis nigoni</name>
    <dbReference type="NCBI Taxonomy" id="1611254"/>
    <lineage>
        <taxon>Eukaryota</taxon>
        <taxon>Metazoa</taxon>
        <taxon>Ecdysozoa</taxon>
        <taxon>Nematoda</taxon>
        <taxon>Chromadorea</taxon>
        <taxon>Rhabditida</taxon>
        <taxon>Rhabditina</taxon>
        <taxon>Rhabditomorpha</taxon>
        <taxon>Rhabditoidea</taxon>
        <taxon>Rhabditidae</taxon>
        <taxon>Peloderinae</taxon>
        <taxon>Caenorhabditis</taxon>
    </lineage>
</organism>
<proteinExistence type="predicted"/>